<feature type="region of interest" description="Disordered" evidence="1">
    <location>
        <begin position="223"/>
        <end position="255"/>
    </location>
</feature>
<dbReference type="RefSeq" id="XP_007414486.1">
    <property type="nucleotide sequence ID" value="XM_007414424.1"/>
</dbReference>
<dbReference type="Proteomes" id="UP000001072">
    <property type="component" value="Unassembled WGS sequence"/>
</dbReference>
<feature type="region of interest" description="Disordered" evidence="1">
    <location>
        <begin position="272"/>
        <end position="362"/>
    </location>
</feature>
<keyword evidence="3" id="KW-1185">Reference proteome</keyword>
<dbReference type="OrthoDB" id="2516518at2759"/>
<feature type="compositionally biased region" description="Low complexity" evidence="1">
    <location>
        <begin position="282"/>
        <end position="304"/>
    </location>
</feature>
<accession>F4RZH8</accession>
<gene>
    <name evidence="2" type="ORF">MELLADRAFT_91561</name>
</gene>
<protein>
    <submittedName>
        <fullName evidence="2">Uncharacterized protein</fullName>
    </submittedName>
</protein>
<organism evidence="3">
    <name type="scientific">Melampsora larici-populina (strain 98AG31 / pathotype 3-4-7)</name>
    <name type="common">Poplar leaf rust fungus</name>
    <dbReference type="NCBI Taxonomy" id="747676"/>
    <lineage>
        <taxon>Eukaryota</taxon>
        <taxon>Fungi</taxon>
        <taxon>Dikarya</taxon>
        <taxon>Basidiomycota</taxon>
        <taxon>Pucciniomycotina</taxon>
        <taxon>Pucciniomycetes</taxon>
        <taxon>Pucciniales</taxon>
        <taxon>Melampsoraceae</taxon>
        <taxon>Melampsora</taxon>
    </lineage>
</organism>
<dbReference type="AlphaFoldDB" id="F4RZH8"/>
<evidence type="ECO:0000256" key="1">
    <source>
        <dbReference type="SAM" id="MobiDB-lite"/>
    </source>
</evidence>
<dbReference type="VEuPathDB" id="FungiDB:MELLADRAFT_91561"/>
<feature type="compositionally biased region" description="Polar residues" evidence="1">
    <location>
        <begin position="223"/>
        <end position="247"/>
    </location>
</feature>
<dbReference type="EMBL" id="GL883132">
    <property type="protein sequence ID" value="EGG02229.1"/>
    <property type="molecule type" value="Genomic_DNA"/>
</dbReference>
<reference evidence="3" key="1">
    <citation type="journal article" date="2011" name="Proc. Natl. Acad. Sci. U.S.A.">
        <title>Obligate biotrophy features unraveled by the genomic analysis of rust fungi.</title>
        <authorList>
            <person name="Duplessis S."/>
            <person name="Cuomo C.A."/>
            <person name="Lin Y.-C."/>
            <person name="Aerts A."/>
            <person name="Tisserant E."/>
            <person name="Veneault-Fourrey C."/>
            <person name="Joly D.L."/>
            <person name="Hacquard S."/>
            <person name="Amselem J."/>
            <person name="Cantarel B.L."/>
            <person name="Chiu R."/>
            <person name="Coutinho P.M."/>
            <person name="Feau N."/>
            <person name="Field M."/>
            <person name="Frey P."/>
            <person name="Gelhaye E."/>
            <person name="Goldberg J."/>
            <person name="Grabherr M.G."/>
            <person name="Kodira C.D."/>
            <person name="Kohler A."/>
            <person name="Kuees U."/>
            <person name="Lindquist E.A."/>
            <person name="Lucas S.M."/>
            <person name="Mago R."/>
            <person name="Mauceli E."/>
            <person name="Morin E."/>
            <person name="Murat C."/>
            <person name="Pangilinan J.L."/>
            <person name="Park R."/>
            <person name="Pearson M."/>
            <person name="Quesneville H."/>
            <person name="Rouhier N."/>
            <person name="Sakthikumar S."/>
            <person name="Salamov A.A."/>
            <person name="Schmutz J."/>
            <person name="Selles B."/>
            <person name="Shapiro H."/>
            <person name="Tanguay P."/>
            <person name="Tuskan G.A."/>
            <person name="Henrissat B."/>
            <person name="Van de Peer Y."/>
            <person name="Rouze P."/>
            <person name="Ellis J.G."/>
            <person name="Dodds P.N."/>
            <person name="Schein J.E."/>
            <person name="Zhong S."/>
            <person name="Hamelin R.C."/>
            <person name="Grigoriev I.V."/>
            <person name="Szabo L.J."/>
            <person name="Martin F."/>
        </authorList>
    </citation>
    <scope>NUCLEOTIDE SEQUENCE [LARGE SCALE GENOMIC DNA]</scope>
    <source>
        <strain evidence="3">98AG31 / pathotype 3-4-7</strain>
    </source>
</reference>
<proteinExistence type="predicted"/>
<evidence type="ECO:0000313" key="3">
    <source>
        <dbReference type="Proteomes" id="UP000001072"/>
    </source>
</evidence>
<name>F4RZH8_MELLP</name>
<evidence type="ECO:0000313" key="2">
    <source>
        <dbReference type="EMBL" id="EGG02229.1"/>
    </source>
</evidence>
<dbReference type="GeneID" id="18935945"/>
<dbReference type="KEGG" id="mlr:MELLADRAFT_91561"/>
<dbReference type="HOGENOM" id="CLU_052203_0_0_1"/>
<dbReference type="InParanoid" id="F4RZH8"/>
<sequence length="362" mass="39617">MSDEDALTGHGIYLAGNFEIEEKLTAEQPQRDSQYRTYILSITCSGADRVRSFSYKIRATGYSAKNMKLSPKNVYYLRGAFFPRNRLDTKDDQFFFEASDWAIITNGGDFAHSLVDTVGITGLGRVRKIDPIVEASIQHLIPKNPTKDKITTVVTVEHSDYHAESKLPRVCQVEYRIRPFPNLAGTHKIVRLGRECLFHRYIKDFNEKTNCYIVIVNRVSPTSGSVDESEISASIGTKPSASGSKSGNPLKPVKFNPRAVNSAFKSPIITSDSQASMPFRPSDFGETSFSSASSKSMASLSKNQSADEESEEEAPVAAKKPKSRAAPKGTPSSTAAPSKHPRAPRACRGPAAGEVLDIASDE</sequence>